<protein>
    <recommendedName>
        <fullName evidence="1">Thioesterase domain-containing protein</fullName>
    </recommendedName>
</protein>
<dbReference type="Pfam" id="PF03061">
    <property type="entry name" value="4HBT"/>
    <property type="match status" value="1"/>
</dbReference>
<name>A0A9P5VMU0_9FUNG</name>
<evidence type="ECO:0000259" key="1">
    <source>
        <dbReference type="Pfam" id="PF03061"/>
    </source>
</evidence>
<dbReference type="InterPro" id="IPR029069">
    <property type="entry name" value="HotDog_dom_sf"/>
</dbReference>
<reference evidence="2" key="1">
    <citation type="journal article" date="2020" name="Fungal Divers.">
        <title>Resolving the Mortierellaceae phylogeny through synthesis of multi-gene phylogenetics and phylogenomics.</title>
        <authorList>
            <person name="Vandepol N."/>
            <person name="Liber J."/>
            <person name="Desiro A."/>
            <person name="Na H."/>
            <person name="Kennedy M."/>
            <person name="Barry K."/>
            <person name="Grigoriev I.V."/>
            <person name="Miller A.N."/>
            <person name="O'Donnell K."/>
            <person name="Stajich J.E."/>
            <person name="Bonito G."/>
        </authorList>
    </citation>
    <scope>NUCLEOTIDE SEQUENCE</scope>
    <source>
        <strain evidence="2">NVP1</strain>
    </source>
</reference>
<dbReference type="InterPro" id="IPR006683">
    <property type="entry name" value="Thioestr_dom"/>
</dbReference>
<gene>
    <name evidence="2" type="ORF">BG006_004243</name>
</gene>
<sequence length="270" mass="29666">MPSQRQIMGSLLTAAKRSSSIPNCNNLIPLSFRNNAAPSISSSSAQHSFLSSSREYSSMSQRFSCWVAQMSTTAANHYANFQPQTVLPPGKSTAELQVELHNLRQVQELKELVRQGSWTMIDLHEMLPLEGKPHHLTAGTLRGDRMMNVAPLAFMSKDSVSVTVFFHLGRSLCGHDKVIHGGMIASLLDEVTWMAAIPSMPGKSGYTANLNVNYRKRVSADTFVMVKGEFKQAEGRKGWSKAIIYDVEEEGVLADGTALFVSPFKAEASE</sequence>
<dbReference type="Proteomes" id="UP000696485">
    <property type="component" value="Unassembled WGS sequence"/>
</dbReference>
<accession>A0A9P5VMU0</accession>
<dbReference type="SUPFAM" id="SSF54637">
    <property type="entry name" value="Thioesterase/thiol ester dehydrase-isomerase"/>
    <property type="match status" value="1"/>
</dbReference>
<dbReference type="CDD" id="cd03443">
    <property type="entry name" value="PaaI_thioesterase"/>
    <property type="match status" value="1"/>
</dbReference>
<keyword evidence="3" id="KW-1185">Reference proteome</keyword>
<dbReference type="EMBL" id="JAAAUY010000234">
    <property type="protein sequence ID" value="KAF9332880.1"/>
    <property type="molecule type" value="Genomic_DNA"/>
</dbReference>
<comment type="caution">
    <text evidence="2">The sequence shown here is derived from an EMBL/GenBank/DDBJ whole genome shotgun (WGS) entry which is preliminary data.</text>
</comment>
<dbReference type="AlphaFoldDB" id="A0A9P5VMU0"/>
<dbReference type="Gene3D" id="3.10.129.10">
    <property type="entry name" value="Hotdog Thioesterase"/>
    <property type="match status" value="1"/>
</dbReference>
<dbReference type="InterPro" id="IPR052061">
    <property type="entry name" value="PTE-AB_protein"/>
</dbReference>
<proteinExistence type="predicted"/>
<feature type="domain" description="Thioesterase" evidence="1">
    <location>
        <begin position="178"/>
        <end position="235"/>
    </location>
</feature>
<dbReference type="PANTHER" id="PTHR47260">
    <property type="entry name" value="UPF0644 PROTEIN PB2B4.06"/>
    <property type="match status" value="1"/>
</dbReference>
<evidence type="ECO:0000313" key="3">
    <source>
        <dbReference type="Proteomes" id="UP000696485"/>
    </source>
</evidence>
<dbReference type="PANTHER" id="PTHR47260:SF1">
    <property type="entry name" value="UPF0644 PROTEIN PB2B4.06"/>
    <property type="match status" value="1"/>
</dbReference>
<organism evidence="2 3">
    <name type="scientific">Podila minutissima</name>
    <dbReference type="NCBI Taxonomy" id="64525"/>
    <lineage>
        <taxon>Eukaryota</taxon>
        <taxon>Fungi</taxon>
        <taxon>Fungi incertae sedis</taxon>
        <taxon>Mucoromycota</taxon>
        <taxon>Mortierellomycotina</taxon>
        <taxon>Mortierellomycetes</taxon>
        <taxon>Mortierellales</taxon>
        <taxon>Mortierellaceae</taxon>
        <taxon>Podila</taxon>
    </lineage>
</organism>
<evidence type="ECO:0000313" key="2">
    <source>
        <dbReference type="EMBL" id="KAF9332880.1"/>
    </source>
</evidence>